<dbReference type="FunFam" id="3.40.50.720:FF:000311">
    <property type="entry name" value="Ornithine cyclodeaminase"/>
    <property type="match status" value="1"/>
</dbReference>
<dbReference type="EMBL" id="LAKJ01000009">
    <property type="protein sequence ID" value="KKI64239.1"/>
    <property type="molecule type" value="Genomic_DNA"/>
</dbReference>
<reference evidence="2 3" key="1">
    <citation type="submission" date="2015-03" db="EMBL/GenBank/DDBJ databases">
        <title>Genome Assembly of Staphylococcus cohnii subsp. cohnii strain G22B2.</title>
        <authorList>
            <person name="Nair G."/>
            <person name="Kaur G."/>
            <person name="Khatri I."/>
            <person name="Singh N.K."/>
            <person name="Sathyabama S."/>
            <person name="Maurya S.K."/>
            <person name="Subramanian S."/>
            <person name="Agrewala J.N."/>
            <person name="Mayilraj S."/>
        </authorList>
    </citation>
    <scope>NUCLEOTIDE SEQUENCE [LARGE SCALE GENOMIC DNA]</scope>
    <source>
        <strain evidence="2 3">G22B2</strain>
    </source>
</reference>
<organism evidence="2 3">
    <name type="scientific">Staphylococcus cohnii subsp. cohnii</name>
    <dbReference type="NCBI Taxonomy" id="74704"/>
    <lineage>
        <taxon>Bacteria</taxon>
        <taxon>Bacillati</taxon>
        <taxon>Bacillota</taxon>
        <taxon>Bacilli</taxon>
        <taxon>Bacillales</taxon>
        <taxon>Staphylococcaceae</taxon>
        <taxon>Staphylococcus</taxon>
        <taxon>Staphylococcus cohnii species complex</taxon>
    </lineage>
</organism>
<dbReference type="Gene3D" id="3.30.1780.10">
    <property type="entry name" value="ornithine cyclodeaminase, domain 1"/>
    <property type="match status" value="1"/>
</dbReference>
<proteinExistence type="inferred from homology"/>
<dbReference type="GO" id="GO:0005737">
    <property type="term" value="C:cytoplasm"/>
    <property type="evidence" value="ECO:0007669"/>
    <property type="project" value="TreeGrafter"/>
</dbReference>
<dbReference type="NCBIfam" id="NF006379">
    <property type="entry name" value="PRK08618.1"/>
    <property type="match status" value="1"/>
</dbReference>
<gene>
    <name evidence="2" type="ORF">UF66_2578</name>
</gene>
<evidence type="ECO:0000313" key="2">
    <source>
        <dbReference type="EMBL" id="KKI64239.1"/>
    </source>
</evidence>
<dbReference type="InterPro" id="IPR023401">
    <property type="entry name" value="ODC_N"/>
</dbReference>
<comment type="caution">
    <text evidence="2">The sequence shown here is derived from an EMBL/GenBank/DDBJ whole genome shotgun (WGS) entry which is preliminary data.</text>
</comment>
<accession>A0A0M2P099</accession>
<evidence type="ECO:0000313" key="3">
    <source>
        <dbReference type="Proteomes" id="UP000034455"/>
    </source>
</evidence>
<dbReference type="PIRSF" id="PIRSF001439">
    <property type="entry name" value="CryM"/>
    <property type="match status" value="1"/>
</dbReference>
<dbReference type="GO" id="GO:0019752">
    <property type="term" value="P:carboxylic acid metabolic process"/>
    <property type="evidence" value="ECO:0007669"/>
    <property type="project" value="UniProtKB-ARBA"/>
</dbReference>
<dbReference type="PANTHER" id="PTHR13812">
    <property type="entry name" value="KETIMINE REDUCTASE MU-CRYSTALLIN"/>
    <property type="match status" value="1"/>
</dbReference>
<dbReference type="SUPFAM" id="SSF51735">
    <property type="entry name" value="NAD(P)-binding Rossmann-fold domains"/>
    <property type="match status" value="1"/>
</dbReference>
<dbReference type="InterPro" id="IPR003462">
    <property type="entry name" value="ODC_Mu_crystall"/>
</dbReference>
<protein>
    <submittedName>
        <fullName evidence="2">Ornithine cyclodeaminase</fullName>
    </submittedName>
</protein>
<dbReference type="InterPro" id="IPR036291">
    <property type="entry name" value="NAD(P)-bd_dom_sf"/>
</dbReference>
<dbReference type="GO" id="GO:0016491">
    <property type="term" value="F:oxidoreductase activity"/>
    <property type="evidence" value="ECO:0007669"/>
    <property type="project" value="UniProtKB-ARBA"/>
</dbReference>
<dbReference type="Pfam" id="PF02423">
    <property type="entry name" value="OCD_Mu_crystall"/>
    <property type="match status" value="1"/>
</dbReference>
<name>A0A0M2P099_STACC</name>
<dbReference type="AlphaFoldDB" id="A0A0M2P099"/>
<dbReference type="PATRIC" id="fig|74704.6.peg.2690"/>
<dbReference type="PANTHER" id="PTHR13812:SF19">
    <property type="entry name" value="KETIMINE REDUCTASE MU-CRYSTALLIN"/>
    <property type="match status" value="1"/>
</dbReference>
<evidence type="ECO:0000256" key="1">
    <source>
        <dbReference type="ARBA" id="ARBA00008903"/>
    </source>
</evidence>
<comment type="similarity">
    <text evidence="1">Belongs to the ornithine cyclodeaminase/mu-crystallin family.</text>
</comment>
<sequence length="321" mass="34895">MQFIDAHEQAELLNMEEVVEAVAESLQAYSEGKTDTPLRYVLPFNEDNRYLVMPALSDELKVVGLKTVTVAPNNTKVGKNTIVGSVILSDYETGETLAVLEGSYLTKIRTGAISGVATKYLARENAETLCVIGTGDQAQGLIEAVLAVRDIKRIQLYNRTYRKAVTFAETVQQQYQSVDVTVMENVDDAISNADVIVTATNATQPVFNKPLDAGVHVNAVGSFKPDMQELPSHAIANADKVVVEASEAALEETGDLITPMDEGLFEEKDLYGELGEIVGSHLAGRESDDEITVFKSVGVAIVDIIVANYFYRKAQENNDAL</sequence>
<dbReference type="Gene3D" id="3.40.50.720">
    <property type="entry name" value="NAD(P)-binding Rossmann-like Domain"/>
    <property type="match status" value="1"/>
</dbReference>
<dbReference type="RefSeq" id="WP_019468551.1">
    <property type="nucleotide sequence ID" value="NZ_LAKJ01000009.1"/>
</dbReference>
<dbReference type="Proteomes" id="UP000034455">
    <property type="component" value="Unassembled WGS sequence"/>
</dbReference>